<dbReference type="AlphaFoldDB" id="A0A8J1XVR6"/>
<keyword evidence="4" id="KW-0378">Hydrolase</keyword>
<evidence type="ECO:0000256" key="4">
    <source>
        <dbReference type="ARBA" id="ARBA00022801"/>
    </source>
</evidence>
<dbReference type="GO" id="GO:0004563">
    <property type="term" value="F:beta-N-acetylhexosaminidase activity"/>
    <property type="evidence" value="ECO:0007669"/>
    <property type="project" value="UniProtKB-EC"/>
</dbReference>
<dbReference type="Proteomes" id="UP000749559">
    <property type="component" value="Unassembled WGS sequence"/>
</dbReference>
<feature type="domain" description="Chitobiase C-terminal" evidence="6">
    <location>
        <begin position="131"/>
        <end position="205"/>
    </location>
</feature>
<dbReference type="InterPro" id="IPR013783">
    <property type="entry name" value="Ig-like_fold"/>
</dbReference>
<reference evidence="7" key="1">
    <citation type="submission" date="2022-03" db="EMBL/GenBank/DDBJ databases">
        <authorList>
            <person name="Martin C."/>
        </authorList>
    </citation>
    <scope>NUCLEOTIDE SEQUENCE</scope>
</reference>
<evidence type="ECO:0000256" key="1">
    <source>
        <dbReference type="ARBA" id="ARBA00001231"/>
    </source>
</evidence>
<dbReference type="InterPro" id="IPR004867">
    <property type="entry name" value="CHB_C_dom"/>
</dbReference>
<dbReference type="InterPro" id="IPR014756">
    <property type="entry name" value="Ig_E-set"/>
</dbReference>
<evidence type="ECO:0000256" key="3">
    <source>
        <dbReference type="ARBA" id="ARBA00012663"/>
    </source>
</evidence>
<name>A0A8J1XVR6_OWEFU</name>
<evidence type="ECO:0000256" key="2">
    <source>
        <dbReference type="ARBA" id="ARBA00006285"/>
    </source>
</evidence>
<sequence length="382" mass="42693">MCMSIHGTISGSWVLGTERTNLLMLDISLHDNIDFTRSGEVLNKETECAKSAEWCLPLEKPENIVGIQGQLWSETVRTGEQLDYMIFPRIIALAERAWHKADWESSSDKTEREAMRRDDWESFALTLGYKELKRLEELQIKYRVSLPGARIVDGKLEANTGYPGETIQYSTDGSTWNTFTSSPSTSSPSGTIYLRTISSTGRASRQIQIEATVPPVPFYKEVWFISSISIIALLILLVCLVFCLKNASRSATYITQRMPLQARQNMSTFRYFVSLCNRSGATTEILRSPSNRSSRQSGSTAVYIDPTHASRRSVATRSDGDSLINLAHDDKISKLIDDEDDPTCDGCIYNESGLVGSMANVDDLSSSKGMPTKEQMFPDTHF</sequence>
<protein>
    <recommendedName>
        <fullName evidence="3">beta-N-acetylhexosaminidase</fullName>
        <ecNumber evidence="3">3.2.1.52</ecNumber>
    </recommendedName>
</protein>
<comment type="similarity">
    <text evidence="2">Belongs to the glycosyl hydrolase 20 family.</text>
</comment>
<dbReference type="InterPro" id="IPR017853">
    <property type="entry name" value="GH"/>
</dbReference>
<evidence type="ECO:0000313" key="7">
    <source>
        <dbReference type="EMBL" id="CAH1791532.1"/>
    </source>
</evidence>
<dbReference type="CDD" id="cd02847">
    <property type="entry name" value="E_set_Chitobiase_C"/>
    <property type="match status" value="1"/>
</dbReference>
<dbReference type="Pfam" id="PF03174">
    <property type="entry name" value="CHB_HEX_C"/>
    <property type="match status" value="1"/>
</dbReference>
<dbReference type="EC" id="3.2.1.52" evidence="3"/>
<dbReference type="SUPFAM" id="SSF81296">
    <property type="entry name" value="E set domains"/>
    <property type="match status" value="1"/>
</dbReference>
<dbReference type="EMBL" id="CAIIXF020000008">
    <property type="protein sequence ID" value="CAH1791532.1"/>
    <property type="molecule type" value="Genomic_DNA"/>
</dbReference>
<keyword evidence="8" id="KW-1185">Reference proteome</keyword>
<evidence type="ECO:0000259" key="6">
    <source>
        <dbReference type="Pfam" id="PF03174"/>
    </source>
</evidence>
<gene>
    <name evidence="7" type="ORF">OFUS_LOCUS16607</name>
</gene>
<organism evidence="7 8">
    <name type="scientific">Owenia fusiformis</name>
    <name type="common">Polychaete worm</name>
    <dbReference type="NCBI Taxonomy" id="6347"/>
    <lineage>
        <taxon>Eukaryota</taxon>
        <taxon>Metazoa</taxon>
        <taxon>Spiralia</taxon>
        <taxon>Lophotrochozoa</taxon>
        <taxon>Annelida</taxon>
        <taxon>Polychaeta</taxon>
        <taxon>Sedentaria</taxon>
        <taxon>Canalipalpata</taxon>
        <taxon>Sabellida</taxon>
        <taxon>Oweniida</taxon>
        <taxon>Oweniidae</taxon>
        <taxon>Owenia</taxon>
    </lineage>
</organism>
<dbReference type="Pfam" id="PF00728">
    <property type="entry name" value="Glyco_hydro_20"/>
    <property type="match status" value="1"/>
</dbReference>
<evidence type="ECO:0000259" key="5">
    <source>
        <dbReference type="Pfam" id="PF00728"/>
    </source>
</evidence>
<proteinExistence type="inferred from homology"/>
<dbReference type="Gene3D" id="2.60.40.10">
    <property type="entry name" value="Immunoglobulins"/>
    <property type="match status" value="1"/>
</dbReference>
<accession>A0A8J1XVR6</accession>
<dbReference type="SUPFAM" id="SSF51445">
    <property type="entry name" value="(Trans)glycosidases"/>
    <property type="match status" value="1"/>
</dbReference>
<comment type="catalytic activity">
    <reaction evidence="1">
        <text>Hydrolysis of terminal non-reducing N-acetyl-D-hexosamine residues in N-acetyl-beta-D-hexosaminides.</text>
        <dbReference type="EC" id="3.2.1.52"/>
    </reaction>
</comment>
<dbReference type="Gene3D" id="3.20.20.80">
    <property type="entry name" value="Glycosidases"/>
    <property type="match status" value="1"/>
</dbReference>
<dbReference type="InterPro" id="IPR015883">
    <property type="entry name" value="Glyco_hydro_20_cat"/>
</dbReference>
<dbReference type="GO" id="GO:0005975">
    <property type="term" value="P:carbohydrate metabolic process"/>
    <property type="evidence" value="ECO:0007669"/>
    <property type="project" value="InterPro"/>
</dbReference>
<feature type="domain" description="Glycoside hydrolase family 20 catalytic" evidence="5">
    <location>
        <begin position="58"/>
        <end position="100"/>
    </location>
</feature>
<dbReference type="OrthoDB" id="428480at2759"/>
<evidence type="ECO:0000313" key="8">
    <source>
        <dbReference type="Proteomes" id="UP000749559"/>
    </source>
</evidence>
<comment type="caution">
    <text evidence="7">The sequence shown here is derived from an EMBL/GenBank/DDBJ whole genome shotgun (WGS) entry which is preliminary data.</text>
</comment>